<dbReference type="GO" id="GO:0008664">
    <property type="term" value="F:RNA 2',3'-cyclic 3'-phosphodiesterase activity"/>
    <property type="evidence" value="ECO:0007669"/>
    <property type="project" value="UniProtKB-EC"/>
</dbReference>
<comment type="catalytic activity">
    <reaction evidence="2">
        <text>a 3'-end 2',3'-cyclophospho-ribonucleotide-RNA + H2O = a 3'-end 2'-phospho-ribonucleotide-RNA + H(+)</text>
        <dbReference type="Rhea" id="RHEA:11828"/>
        <dbReference type="Rhea" id="RHEA-COMP:10464"/>
        <dbReference type="Rhea" id="RHEA-COMP:17353"/>
        <dbReference type="ChEBI" id="CHEBI:15377"/>
        <dbReference type="ChEBI" id="CHEBI:15378"/>
        <dbReference type="ChEBI" id="CHEBI:83064"/>
        <dbReference type="ChEBI" id="CHEBI:173113"/>
        <dbReference type="EC" id="3.1.4.58"/>
    </reaction>
</comment>
<comment type="function">
    <text evidence="2">Hydrolyzes RNA 2',3'-cyclic phosphodiester to an RNA 2'-phosphomonoester.</text>
</comment>
<protein>
    <recommendedName>
        <fullName evidence="2">RNA 2',3'-cyclic phosphodiesterase</fullName>
        <shortName evidence="2">RNA 2',3'-CPDase</shortName>
        <ecNumber evidence="2">3.1.4.58</ecNumber>
    </recommendedName>
</protein>
<dbReference type="EMBL" id="BMQB01000005">
    <property type="protein sequence ID" value="GGJ96219.1"/>
    <property type="molecule type" value="Genomic_DNA"/>
</dbReference>
<comment type="similarity">
    <text evidence="2">Belongs to the 2H phosphoesterase superfamily. ThpR family.</text>
</comment>
<sequence>MAQPGAAEHADAVGSGPGREASGGVERLFVAVDPTPPAAAHLAAAVADLDVGRAAARGVNARPVPPERWHLTLAFLGDVPPADRPAVEEALWVGAAAWRSRARDPLVLHLAGGGTFGRGPSTILWAGVGGAAGELAHLARQLRVALRRRRLPFDGKPFRPHLTLARPGTRLDPAPDVAALAAYAGPPWTPAAVHLYRSTPGPDPHYTRLSTTDLHPPP</sequence>
<reference evidence="4" key="1">
    <citation type="journal article" date="2014" name="Int. J. Syst. Evol. Microbiol.">
        <title>Complete genome sequence of Corynebacterium casei LMG S-19264T (=DSM 44701T), isolated from a smear-ripened cheese.</title>
        <authorList>
            <consortium name="US DOE Joint Genome Institute (JGI-PGF)"/>
            <person name="Walter F."/>
            <person name="Albersmeier A."/>
            <person name="Kalinowski J."/>
            <person name="Ruckert C."/>
        </authorList>
    </citation>
    <scope>NUCLEOTIDE SEQUENCE</scope>
    <source>
        <strain evidence="4">JCM 3090</strain>
    </source>
</reference>
<keyword evidence="5" id="KW-1185">Reference proteome</keyword>
<feature type="active site" description="Proton acceptor" evidence="2">
    <location>
        <position position="161"/>
    </location>
</feature>
<evidence type="ECO:0000256" key="3">
    <source>
        <dbReference type="SAM" id="MobiDB-lite"/>
    </source>
</evidence>
<dbReference type="HAMAP" id="MF_01940">
    <property type="entry name" value="RNA_CPDase"/>
    <property type="match status" value="1"/>
</dbReference>
<keyword evidence="1 2" id="KW-0378">Hydrolase</keyword>
<evidence type="ECO:0000256" key="2">
    <source>
        <dbReference type="HAMAP-Rule" id="MF_01940"/>
    </source>
</evidence>
<accession>A0A8J3FA37</accession>
<dbReference type="PANTHER" id="PTHR35561:SF1">
    <property type="entry name" value="RNA 2',3'-CYCLIC PHOSPHODIESTERASE"/>
    <property type="match status" value="1"/>
</dbReference>
<name>A0A8J3FA37_9ACTN</name>
<feature type="short sequence motif" description="HXTX 2" evidence="2">
    <location>
        <begin position="161"/>
        <end position="164"/>
    </location>
</feature>
<reference evidence="4" key="2">
    <citation type="submission" date="2020-09" db="EMBL/GenBank/DDBJ databases">
        <authorList>
            <person name="Sun Q."/>
            <person name="Ohkuma M."/>
        </authorList>
    </citation>
    <scope>NUCLEOTIDE SEQUENCE</scope>
    <source>
        <strain evidence="4">JCM 3090</strain>
    </source>
</reference>
<evidence type="ECO:0000256" key="1">
    <source>
        <dbReference type="ARBA" id="ARBA00022801"/>
    </source>
</evidence>
<feature type="region of interest" description="Disordered" evidence="3">
    <location>
        <begin position="1"/>
        <end position="20"/>
    </location>
</feature>
<dbReference type="InterPro" id="IPR009097">
    <property type="entry name" value="Cyclic_Pdiesterase"/>
</dbReference>
<dbReference type="SUPFAM" id="SSF55144">
    <property type="entry name" value="LigT-like"/>
    <property type="match status" value="1"/>
</dbReference>
<organism evidence="4 5">
    <name type="scientific">Pilimelia anulata</name>
    <dbReference type="NCBI Taxonomy" id="53371"/>
    <lineage>
        <taxon>Bacteria</taxon>
        <taxon>Bacillati</taxon>
        <taxon>Actinomycetota</taxon>
        <taxon>Actinomycetes</taxon>
        <taxon>Micromonosporales</taxon>
        <taxon>Micromonosporaceae</taxon>
        <taxon>Pilimelia</taxon>
    </lineage>
</organism>
<dbReference type="RefSeq" id="WP_189170531.1">
    <property type="nucleotide sequence ID" value="NZ_BMQB01000005.1"/>
</dbReference>
<dbReference type="InterPro" id="IPR004175">
    <property type="entry name" value="RNA_CPDase"/>
</dbReference>
<dbReference type="Gene3D" id="3.90.1140.10">
    <property type="entry name" value="Cyclic phosphodiesterase"/>
    <property type="match status" value="1"/>
</dbReference>
<dbReference type="PANTHER" id="PTHR35561">
    <property type="entry name" value="RNA 2',3'-CYCLIC PHOSPHODIESTERASE"/>
    <property type="match status" value="1"/>
</dbReference>
<comment type="caution">
    <text evidence="4">The sequence shown here is derived from an EMBL/GenBank/DDBJ whole genome shotgun (WGS) entry which is preliminary data.</text>
</comment>
<evidence type="ECO:0000313" key="4">
    <source>
        <dbReference type="EMBL" id="GGJ96219.1"/>
    </source>
</evidence>
<dbReference type="Pfam" id="PF13563">
    <property type="entry name" value="2_5_RNA_ligase2"/>
    <property type="match status" value="1"/>
</dbReference>
<proteinExistence type="inferred from homology"/>
<feature type="active site" description="Proton donor" evidence="2">
    <location>
        <position position="70"/>
    </location>
</feature>
<evidence type="ECO:0000313" key="5">
    <source>
        <dbReference type="Proteomes" id="UP000649739"/>
    </source>
</evidence>
<dbReference type="NCBIfam" id="TIGR02258">
    <property type="entry name" value="2_5_ligase"/>
    <property type="match status" value="1"/>
</dbReference>
<dbReference type="EC" id="3.1.4.58" evidence="2"/>
<dbReference type="Proteomes" id="UP000649739">
    <property type="component" value="Unassembled WGS sequence"/>
</dbReference>
<dbReference type="GO" id="GO:0004113">
    <property type="term" value="F:2',3'-cyclic-nucleotide 3'-phosphodiesterase activity"/>
    <property type="evidence" value="ECO:0007669"/>
    <property type="project" value="InterPro"/>
</dbReference>
<feature type="short sequence motif" description="HXTX 1" evidence="2">
    <location>
        <begin position="70"/>
        <end position="73"/>
    </location>
</feature>
<dbReference type="AlphaFoldDB" id="A0A8J3FA37"/>
<gene>
    <name evidence="4" type="ORF">GCM10010123_27730</name>
</gene>